<dbReference type="AlphaFoldDB" id="A0A6J6YW28"/>
<feature type="transmembrane region" description="Helical" evidence="1">
    <location>
        <begin position="202"/>
        <end position="220"/>
    </location>
</feature>
<sequence length="227" mass="22289">MPASVDPATLTFGPQGPLPAGTGANLRQPLFSGAGTPIVNKTTAVASAPGGGGLLTGMPTISFGVFGASGPQIIPAGTYNIGFACTLGLASATQLDKYWNAQMTFAVDSADKPSGITWTAVVGSTPATTTTTAPAVTTTTVASGVTTTTVKSGTATTTTTTVAGGATTTTVKNSAVVTTTPSGSSSSSGLTTPATGAAPIPMAIWALLLLVFGRMAILLGRPVRIIR</sequence>
<dbReference type="EMBL" id="CAFAAI010000338">
    <property type="protein sequence ID" value="CAB4812755.1"/>
    <property type="molecule type" value="Genomic_DNA"/>
</dbReference>
<protein>
    <submittedName>
        <fullName evidence="2">Unannotated protein</fullName>
    </submittedName>
</protein>
<evidence type="ECO:0000256" key="1">
    <source>
        <dbReference type="SAM" id="Phobius"/>
    </source>
</evidence>
<keyword evidence="1" id="KW-1133">Transmembrane helix</keyword>
<evidence type="ECO:0000313" key="2">
    <source>
        <dbReference type="EMBL" id="CAB4812755.1"/>
    </source>
</evidence>
<keyword evidence="1" id="KW-0472">Membrane</keyword>
<proteinExistence type="predicted"/>
<organism evidence="2">
    <name type="scientific">freshwater metagenome</name>
    <dbReference type="NCBI Taxonomy" id="449393"/>
    <lineage>
        <taxon>unclassified sequences</taxon>
        <taxon>metagenomes</taxon>
        <taxon>ecological metagenomes</taxon>
    </lineage>
</organism>
<accession>A0A6J6YW28</accession>
<reference evidence="2" key="1">
    <citation type="submission" date="2020-05" db="EMBL/GenBank/DDBJ databases">
        <authorList>
            <person name="Chiriac C."/>
            <person name="Salcher M."/>
            <person name="Ghai R."/>
            <person name="Kavagutti S V."/>
        </authorList>
    </citation>
    <scope>NUCLEOTIDE SEQUENCE</scope>
</reference>
<gene>
    <name evidence="2" type="ORF">UFOPK2992_01688</name>
</gene>
<keyword evidence="1" id="KW-0812">Transmembrane</keyword>
<name>A0A6J6YW28_9ZZZZ</name>